<reference evidence="2" key="2">
    <citation type="submission" date="2025-09" db="UniProtKB">
        <authorList>
            <consortium name="Ensembl"/>
        </authorList>
    </citation>
    <scope>IDENTIFICATION</scope>
</reference>
<dbReference type="InterPro" id="IPR028006">
    <property type="entry name" value="CEP15-like"/>
</dbReference>
<evidence type="ECO:0000313" key="2">
    <source>
        <dbReference type="Ensembl" id="ENSLLEP00000032957.1"/>
    </source>
</evidence>
<name>A0A8C5Q6E2_9ANUR</name>
<dbReference type="Proteomes" id="UP000694569">
    <property type="component" value="Unplaced"/>
</dbReference>
<evidence type="ECO:0000313" key="3">
    <source>
        <dbReference type="Proteomes" id="UP000694569"/>
    </source>
</evidence>
<gene>
    <name evidence="2" type="primary">CEP15</name>
</gene>
<dbReference type="Ensembl" id="ENSLLET00000034223.1">
    <property type="protein sequence ID" value="ENSLLEP00000032957.1"/>
    <property type="gene ID" value="ENSLLEG00000020885.1"/>
</dbReference>
<reference evidence="2" key="1">
    <citation type="submission" date="2025-08" db="UniProtKB">
        <authorList>
            <consortium name="Ensembl"/>
        </authorList>
    </citation>
    <scope>IDENTIFICATION</scope>
</reference>
<proteinExistence type="predicted"/>
<dbReference type="PANTHER" id="PTHR14286:SF2">
    <property type="entry name" value="CENTROSOMAL PROTEIN 15 KDA"/>
    <property type="match status" value="1"/>
</dbReference>
<dbReference type="GeneTree" id="ENSGT00390000005214"/>
<organism evidence="2 3">
    <name type="scientific">Leptobrachium leishanense</name>
    <name type="common">Leishan spiny toad</name>
    <dbReference type="NCBI Taxonomy" id="445787"/>
    <lineage>
        <taxon>Eukaryota</taxon>
        <taxon>Metazoa</taxon>
        <taxon>Chordata</taxon>
        <taxon>Craniata</taxon>
        <taxon>Vertebrata</taxon>
        <taxon>Euteleostomi</taxon>
        <taxon>Amphibia</taxon>
        <taxon>Batrachia</taxon>
        <taxon>Anura</taxon>
        <taxon>Pelobatoidea</taxon>
        <taxon>Megophryidae</taxon>
        <taxon>Leptobrachium</taxon>
    </lineage>
</organism>
<dbReference type="PANTHER" id="PTHR14286">
    <property type="entry name" value="GENE, 49355-RELATED"/>
    <property type="match status" value="1"/>
</dbReference>
<keyword evidence="3" id="KW-1185">Reference proteome</keyword>
<accession>A0A8C5Q6E2</accession>
<dbReference type="Pfam" id="PF15134">
    <property type="entry name" value="CEP15-like"/>
    <property type="match status" value="1"/>
</dbReference>
<protein>
    <submittedName>
        <fullName evidence="2">Centrosomal protein 15</fullName>
    </submittedName>
</protein>
<sequence length="161" mass="18807">MAEMLETISRLHKIPSYLAKEVELSKRHDAVMKERVKLLEEMRICQEQQVEKMKNYSIGIEAAGLRNLSILQDLKVAERKLKKREQCKSQPMIVNLEDRYWESIEEELPKWEQFLLGKTPSPFGIKQEQSPRQKLMISQTMQTPKVKKISSSGSKAKTFSR</sequence>
<dbReference type="OrthoDB" id="9871079at2759"/>
<dbReference type="AlphaFoldDB" id="A0A8C5Q6E2"/>
<feature type="region of interest" description="Disordered" evidence="1">
    <location>
        <begin position="138"/>
        <end position="161"/>
    </location>
</feature>
<evidence type="ECO:0000256" key="1">
    <source>
        <dbReference type="SAM" id="MobiDB-lite"/>
    </source>
</evidence>